<sequence>MKRLVHLFFITLLCAGGYVSYHTINSLSTTADYHVQFAGIAAEYDTGNPPADTDSTGPDTAKTETNDGSTSITSPLPPDKEVYVAKIDNFVPVRFIIALAFIFYYAKSKKGTKD</sequence>
<dbReference type="RefSeq" id="WP_034705031.1">
    <property type="nucleotide sequence ID" value="NZ_JPRO01000009.1"/>
</dbReference>
<feature type="region of interest" description="Disordered" evidence="1">
    <location>
        <begin position="45"/>
        <end position="76"/>
    </location>
</feature>
<proteinExistence type="predicted"/>
<dbReference type="Proteomes" id="UP000028703">
    <property type="component" value="Unassembled WGS sequence"/>
</dbReference>
<organism evidence="3 4">
    <name type="scientific">Chryseobacterium luteum</name>
    <dbReference type="NCBI Taxonomy" id="421531"/>
    <lineage>
        <taxon>Bacteria</taxon>
        <taxon>Pseudomonadati</taxon>
        <taxon>Bacteroidota</taxon>
        <taxon>Flavobacteriia</taxon>
        <taxon>Flavobacteriales</taxon>
        <taxon>Weeksellaceae</taxon>
        <taxon>Chryseobacterium group</taxon>
        <taxon>Chryseobacterium</taxon>
    </lineage>
</organism>
<protein>
    <submittedName>
        <fullName evidence="3">Uncharacterized protein</fullName>
    </submittedName>
</protein>
<evidence type="ECO:0000313" key="4">
    <source>
        <dbReference type="Proteomes" id="UP000028703"/>
    </source>
</evidence>
<name>A0A085ZF70_9FLAO</name>
<keyword evidence="2" id="KW-0472">Membrane</keyword>
<evidence type="ECO:0000256" key="2">
    <source>
        <dbReference type="SAM" id="Phobius"/>
    </source>
</evidence>
<evidence type="ECO:0000256" key="1">
    <source>
        <dbReference type="SAM" id="MobiDB-lite"/>
    </source>
</evidence>
<keyword evidence="2" id="KW-0812">Transmembrane</keyword>
<comment type="caution">
    <text evidence="3">The sequence shown here is derived from an EMBL/GenBank/DDBJ whole genome shotgun (WGS) entry which is preliminary data.</text>
</comment>
<dbReference type="AlphaFoldDB" id="A0A085ZF70"/>
<accession>A0A085ZF70</accession>
<reference evidence="3 4" key="1">
    <citation type="submission" date="2014-07" db="EMBL/GenBank/DDBJ databases">
        <title>Genome of Chryseobacterium luteum DSM 18605.</title>
        <authorList>
            <person name="Stropko S.J."/>
            <person name="Pipes S.E."/>
            <person name="Newman J.D."/>
        </authorList>
    </citation>
    <scope>NUCLEOTIDE SEQUENCE [LARGE SCALE GENOMIC DNA]</scope>
    <source>
        <strain evidence="3 4">DSM 18605</strain>
    </source>
</reference>
<dbReference type="STRING" id="421531.IX38_11975"/>
<dbReference type="EMBL" id="JPRO01000009">
    <property type="protein sequence ID" value="KFF03084.1"/>
    <property type="molecule type" value="Genomic_DNA"/>
</dbReference>
<keyword evidence="2" id="KW-1133">Transmembrane helix</keyword>
<keyword evidence="4" id="KW-1185">Reference proteome</keyword>
<feature type="transmembrane region" description="Helical" evidence="2">
    <location>
        <begin position="89"/>
        <end position="106"/>
    </location>
</feature>
<evidence type="ECO:0000313" key="3">
    <source>
        <dbReference type="EMBL" id="KFF03084.1"/>
    </source>
</evidence>
<gene>
    <name evidence="3" type="ORF">IX38_11975</name>
</gene>